<dbReference type="PANTHER" id="PTHR38445">
    <property type="entry name" value="HTH-TYPE TRANSCRIPTIONAL REPRESSOR YTRA"/>
    <property type="match status" value="1"/>
</dbReference>
<dbReference type="SMART" id="SM00345">
    <property type="entry name" value="HTH_GNTR"/>
    <property type="match status" value="1"/>
</dbReference>
<gene>
    <name evidence="5" type="ORF">J2Z60_000226</name>
</gene>
<dbReference type="CDD" id="cd07377">
    <property type="entry name" value="WHTH_GntR"/>
    <property type="match status" value="1"/>
</dbReference>
<dbReference type="Pfam" id="PF00392">
    <property type="entry name" value="GntR"/>
    <property type="match status" value="1"/>
</dbReference>
<keyword evidence="6" id="KW-1185">Reference proteome</keyword>
<evidence type="ECO:0000313" key="5">
    <source>
        <dbReference type="EMBL" id="MBP2057064.1"/>
    </source>
</evidence>
<dbReference type="EMBL" id="JAGGLU010000001">
    <property type="protein sequence ID" value="MBP2057064.1"/>
    <property type="molecule type" value="Genomic_DNA"/>
</dbReference>
<evidence type="ECO:0000256" key="2">
    <source>
        <dbReference type="ARBA" id="ARBA00023125"/>
    </source>
</evidence>
<reference evidence="5 6" key="1">
    <citation type="submission" date="2021-03" db="EMBL/GenBank/DDBJ databases">
        <title>Genomic Encyclopedia of Type Strains, Phase IV (KMG-IV): sequencing the most valuable type-strain genomes for metagenomic binning, comparative biology and taxonomic classification.</title>
        <authorList>
            <person name="Goeker M."/>
        </authorList>
    </citation>
    <scope>NUCLEOTIDE SEQUENCE [LARGE SCALE GENOMIC DNA]</scope>
    <source>
        <strain evidence="5 6">DSM 101872</strain>
    </source>
</reference>
<sequence length="120" mass="13699">MQFQDNIPIYVQIEKYLYRQIALGQLKPGEKVPSVRQLAVELTVNVNTVQRALNQMNNEGILYVKRGLGSFVTEDVELISQKRQELVEEALSEFLKSTAQLGLTAKQTLTALKKYIEEEK</sequence>
<keyword evidence="3" id="KW-0804">Transcription</keyword>
<proteinExistence type="predicted"/>
<accession>A0ABS4MCE4</accession>
<dbReference type="InterPro" id="IPR036388">
    <property type="entry name" value="WH-like_DNA-bd_sf"/>
</dbReference>
<dbReference type="GO" id="GO:0003677">
    <property type="term" value="F:DNA binding"/>
    <property type="evidence" value="ECO:0007669"/>
    <property type="project" value="UniProtKB-KW"/>
</dbReference>
<feature type="domain" description="HTH gntR-type" evidence="4">
    <location>
        <begin position="7"/>
        <end position="75"/>
    </location>
</feature>
<name>A0ABS4MCE4_9LACO</name>
<comment type="caution">
    <text evidence="5">The sequence shown here is derived from an EMBL/GenBank/DDBJ whole genome shotgun (WGS) entry which is preliminary data.</text>
</comment>
<dbReference type="PANTHER" id="PTHR38445:SF6">
    <property type="entry name" value="GNTR-FAMILY TRANSCRIPTIONAL REGULATOR"/>
    <property type="match status" value="1"/>
</dbReference>
<protein>
    <submittedName>
        <fullName evidence="5">DNA-binding transcriptional regulator YhcF (GntR family)</fullName>
    </submittedName>
</protein>
<keyword evidence="2 5" id="KW-0238">DNA-binding</keyword>
<evidence type="ECO:0000259" key="4">
    <source>
        <dbReference type="PROSITE" id="PS50949"/>
    </source>
</evidence>
<dbReference type="PROSITE" id="PS50949">
    <property type="entry name" value="HTH_GNTR"/>
    <property type="match status" value="1"/>
</dbReference>
<evidence type="ECO:0000256" key="1">
    <source>
        <dbReference type="ARBA" id="ARBA00023015"/>
    </source>
</evidence>
<dbReference type="Proteomes" id="UP001519292">
    <property type="component" value="Unassembled WGS sequence"/>
</dbReference>
<evidence type="ECO:0000313" key="6">
    <source>
        <dbReference type="Proteomes" id="UP001519292"/>
    </source>
</evidence>
<evidence type="ECO:0000256" key="3">
    <source>
        <dbReference type="ARBA" id="ARBA00023163"/>
    </source>
</evidence>
<organism evidence="5 6">
    <name type="scientific">Lactobacillus colini</name>
    <dbReference type="NCBI Taxonomy" id="1819254"/>
    <lineage>
        <taxon>Bacteria</taxon>
        <taxon>Bacillati</taxon>
        <taxon>Bacillota</taxon>
        <taxon>Bacilli</taxon>
        <taxon>Lactobacillales</taxon>
        <taxon>Lactobacillaceae</taxon>
        <taxon>Lactobacillus</taxon>
    </lineage>
</organism>
<dbReference type="RefSeq" id="WP_209685536.1">
    <property type="nucleotide sequence ID" value="NZ_JAGGLU010000001.1"/>
</dbReference>
<dbReference type="Gene3D" id="1.10.10.10">
    <property type="entry name" value="Winged helix-like DNA-binding domain superfamily/Winged helix DNA-binding domain"/>
    <property type="match status" value="1"/>
</dbReference>
<dbReference type="SUPFAM" id="SSF46785">
    <property type="entry name" value="Winged helix' DNA-binding domain"/>
    <property type="match status" value="1"/>
</dbReference>
<keyword evidence="1" id="KW-0805">Transcription regulation</keyword>
<dbReference type="InterPro" id="IPR036390">
    <property type="entry name" value="WH_DNA-bd_sf"/>
</dbReference>
<dbReference type="InterPro" id="IPR000524">
    <property type="entry name" value="Tscrpt_reg_HTH_GntR"/>
</dbReference>